<dbReference type="InterPro" id="IPR016181">
    <property type="entry name" value="Acyl_CoA_acyltransferase"/>
</dbReference>
<proteinExistence type="predicted"/>
<feature type="domain" description="N-acetyltransferase" evidence="1">
    <location>
        <begin position="1"/>
        <end position="158"/>
    </location>
</feature>
<accession>A0A2T4PWS2</accession>
<dbReference type="PROSITE" id="PS51186">
    <property type="entry name" value="GNAT"/>
    <property type="match status" value="1"/>
</dbReference>
<comment type="caution">
    <text evidence="2">The sequence shown here is derived from an EMBL/GenBank/DDBJ whole genome shotgun (WGS) entry which is preliminary data.</text>
</comment>
<evidence type="ECO:0000259" key="1">
    <source>
        <dbReference type="PROSITE" id="PS51186"/>
    </source>
</evidence>
<dbReference type="Pfam" id="PF00583">
    <property type="entry name" value="Acetyltransf_1"/>
    <property type="match status" value="1"/>
</dbReference>
<dbReference type="InterPro" id="IPR000182">
    <property type="entry name" value="GNAT_dom"/>
</dbReference>
<dbReference type="EMBL" id="PZFK01000002">
    <property type="protein sequence ID" value="PTI30928.1"/>
    <property type="molecule type" value="Genomic_DNA"/>
</dbReference>
<name>A0A2T4PWS2_9STAP</name>
<dbReference type="AlphaFoldDB" id="A0A2T4PWS2"/>
<evidence type="ECO:0000313" key="3">
    <source>
        <dbReference type="Proteomes" id="UP000241209"/>
    </source>
</evidence>
<protein>
    <submittedName>
        <fullName evidence="2">N-acetyltransferase</fullName>
    </submittedName>
</protein>
<dbReference type="Gene3D" id="3.40.630.30">
    <property type="match status" value="1"/>
</dbReference>
<reference evidence="2 3" key="1">
    <citation type="journal article" date="2016" name="Front. Microbiol.">
        <title>Comprehensive Phylogenetic Analysis of Bovine Non-aureus Staphylococci Species Based on Whole-Genome Sequencing.</title>
        <authorList>
            <person name="Naushad S."/>
            <person name="Barkema H.W."/>
            <person name="Luby C."/>
            <person name="Condas L.A."/>
            <person name="Nobrega D.B."/>
            <person name="Carson D.A."/>
            <person name="De Buck J."/>
        </authorList>
    </citation>
    <scope>NUCLEOTIDE SEQUENCE [LARGE SCALE GENOMIC DNA]</scope>
    <source>
        <strain evidence="2 3">SNUC 2204</strain>
    </source>
</reference>
<dbReference type="GeneID" id="64117552"/>
<dbReference type="RefSeq" id="WP_107556570.1">
    <property type="nucleotide sequence ID" value="NZ_BMDF01000005.1"/>
</dbReference>
<dbReference type="GO" id="GO:0016747">
    <property type="term" value="F:acyltransferase activity, transferring groups other than amino-acyl groups"/>
    <property type="evidence" value="ECO:0007669"/>
    <property type="project" value="InterPro"/>
</dbReference>
<dbReference type="Proteomes" id="UP000241209">
    <property type="component" value="Unassembled WGS sequence"/>
</dbReference>
<keyword evidence="2" id="KW-0808">Transferase</keyword>
<gene>
    <name evidence="2" type="ORF">BU072_01215</name>
</gene>
<sequence>MKLISYNDSYYKNIKDFQINASQLQFTIAPLDNIRLAKQNPNRHCILGLSEQNDLVVFFVLHEDSEFTNYFSTTPETTIFVRSLSTDERHLRQGYAKKSLALLDTYLLEHMPHIKHIALLVDKPNQIAYKLYINLGFEDVGVEVNNDGDMQLLMEKSI</sequence>
<evidence type="ECO:0000313" key="2">
    <source>
        <dbReference type="EMBL" id="PTI30928.1"/>
    </source>
</evidence>
<organism evidence="2 3">
    <name type="scientific">Mammaliicoccus vitulinus</name>
    <dbReference type="NCBI Taxonomy" id="71237"/>
    <lineage>
        <taxon>Bacteria</taxon>
        <taxon>Bacillati</taxon>
        <taxon>Bacillota</taxon>
        <taxon>Bacilli</taxon>
        <taxon>Bacillales</taxon>
        <taxon>Staphylococcaceae</taxon>
        <taxon>Mammaliicoccus</taxon>
    </lineage>
</organism>
<dbReference type="SUPFAM" id="SSF55729">
    <property type="entry name" value="Acyl-CoA N-acyltransferases (Nat)"/>
    <property type="match status" value="1"/>
</dbReference>
<dbReference type="STRING" id="1167632.GCA_000286335_01417"/>